<sequence>MPWLAQTVRANCACRPILRKAAEPFCIDEHSAGAFCALTRDIGARAACRYLYRSRVAYRSARAVYREDNISPGSTDHDQADTAPIILPRLASVHLYWPDEARISVGLAFPFV</sequence>
<evidence type="ECO:0000259" key="1">
    <source>
        <dbReference type="Pfam" id="PF24969"/>
    </source>
</evidence>
<proteinExistence type="predicted"/>
<dbReference type="InterPro" id="IPR056867">
    <property type="entry name" value="LRR_15"/>
</dbReference>
<dbReference type="OrthoDB" id="5130616at2759"/>
<keyword evidence="3" id="KW-1185">Reference proteome</keyword>
<organism evidence="2 3">
    <name type="scientific">Blastomyces silverae</name>
    <dbReference type="NCBI Taxonomy" id="2060906"/>
    <lineage>
        <taxon>Eukaryota</taxon>
        <taxon>Fungi</taxon>
        <taxon>Dikarya</taxon>
        <taxon>Ascomycota</taxon>
        <taxon>Pezizomycotina</taxon>
        <taxon>Eurotiomycetes</taxon>
        <taxon>Eurotiomycetidae</taxon>
        <taxon>Onygenales</taxon>
        <taxon>Ajellomycetaceae</taxon>
        <taxon>Blastomyces</taxon>
    </lineage>
</organism>
<accession>A0A0H1BIR0</accession>
<evidence type="ECO:0000313" key="3">
    <source>
        <dbReference type="Proteomes" id="UP000053573"/>
    </source>
</evidence>
<dbReference type="EMBL" id="LDEV01001580">
    <property type="protein sequence ID" value="KLJ11384.1"/>
    <property type="molecule type" value="Genomic_DNA"/>
</dbReference>
<dbReference type="AlphaFoldDB" id="A0A0H1BIR0"/>
<reference evidence="3" key="1">
    <citation type="journal article" date="2015" name="PLoS Genet.">
        <title>The dynamic genome and transcriptome of the human fungal pathogen Blastomyces and close relative Emmonsia.</title>
        <authorList>
            <person name="Munoz J.F."/>
            <person name="Gauthier G.M."/>
            <person name="Desjardins C.A."/>
            <person name="Gallo J.E."/>
            <person name="Holder J."/>
            <person name="Sullivan T.D."/>
            <person name="Marty A.J."/>
            <person name="Carmen J.C."/>
            <person name="Chen Z."/>
            <person name="Ding L."/>
            <person name="Gujja S."/>
            <person name="Magrini V."/>
            <person name="Misas E."/>
            <person name="Mitreva M."/>
            <person name="Priest M."/>
            <person name="Saif S."/>
            <person name="Whiston E.A."/>
            <person name="Young S."/>
            <person name="Zeng Q."/>
            <person name="Goldman W.E."/>
            <person name="Mardis E.R."/>
            <person name="Taylor J.W."/>
            <person name="McEwen J.G."/>
            <person name="Clay O.K."/>
            <person name="Klein B.S."/>
            <person name="Cuomo C.A."/>
        </authorList>
    </citation>
    <scope>NUCLEOTIDE SEQUENCE [LARGE SCALE GENOMIC DNA]</scope>
    <source>
        <strain evidence="3">UAMH 139</strain>
    </source>
</reference>
<gene>
    <name evidence="2" type="ORF">EMPG_09689</name>
</gene>
<name>A0A0H1BIR0_9EURO</name>
<comment type="caution">
    <text evidence="2">The sequence shown here is derived from an EMBL/GenBank/DDBJ whole genome shotgun (WGS) entry which is preliminary data.</text>
</comment>
<evidence type="ECO:0000313" key="2">
    <source>
        <dbReference type="EMBL" id="KLJ11384.1"/>
    </source>
</evidence>
<dbReference type="Pfam" id="PF24969">
    <property type="entry name" value="LRR_15"/>
    <property type="match status" value="1"/>
</dbReference>
<dbReference type="Proteomes" id="UP000053573">
    <property type="component" value="Unassembled WGS sequence"/>
</dbReference>
<protein>
    <recommendedName>
        <fullName evidence="1">Leucine-rich repeat domain-containing protein</fullName>
    </recommendedName>
</protein>
<feature type="domain" description="Leucine-rich repeat" evidence="1">
    <location>
        <begin position="50"/>
        <end position="111"/>
    </location>
</feature>